<dbReference type="Proteomes" id="UP000250235">
    <property type="component" value="Unassembled WGS sequence"/>
</dbReference>
<accession>A0A2Z7BAZ7</accession>
<organism evidence="1 2">
    <name type="scientific">Dorcoceras hygrometricum</name>
    <dbReference type="NCBI Taxonomy" id="472368"/>
    <lineage>
        <taxon>Eukaryota</taxon>
        <taxon>Viridiplantae</taxon>
        <taxon>Streptophyta</taxon>
        <taxon>Embryophyta</taxon>
        <taxon>Tracheophyta</taxon>
        <taxon>Spermatophyta</taxon>
        <taxon>Magnoliopsida</taxon>
        <taxon>eudicotyledons</taxon>
        <taxon>Gunneridae</taxon>
        <taxon>Pentapetalae</taxon>
        <taxon>asterids</taxon>
        <taxon>lamiids</taxon>
        <taxon>Lamiales</taxon>
        <taxon>Gesneriaceae</taxon>
        <taxon>Didymocarpoideae</taxon>
        <taxon>Trichosporeae</taxon>
        <taxon>Loxocarpinae</taxon>
        <taxon>Dorcoceras</taxon>
    </lineage>
</organism>
<reference evidence="1 2" key="1">
    <citation type="journal article" date="2015" name="Proc. Natl. Acad. Sci. U.S.A.">
        <title>The resurrection genome of Boea hygrometrica: A blueprint for survival of dehydration.</title>
        <authorList>
            <person name="Xiao L."/>
            <person name="Yang G."/>
            <person name="Zhang L."/>
            <person name="Yang X."/>
            <person name="Zhao S."/>
            <person name="Ji Z."/>
            <person name="Zhou Q."/>
            <person name="Hu M."/>
            <person name="Wang Y."/>
            <person name="Chen M."/>
            <person name="Xu Y."/>
            <person name="Jin H."/>
            <person name="Xiao X."/>
            <person name="Hu G."/>
            <person name="Bao F."/>
            <person name="Hu Y."/>
            <person name="Wan P."/>
            <person name="Li L."/>
            <person name="Deng X."/>
            <person name="Kuang T."/>
            <person name="Xiang C."/>
            <person name="Zhu J.K."/>
            <person name="Oliver M.J."/>
            <person name="He Y."/>
        </authorList>
    </citation>
    <scope>NUCLEOTIDE SEQUENCE [LARGE SCALE GENOMIC DNA]</scope>
    <source>
        <strain evidence="2">cv. XS01</strain>
    </source>
</reference>
<keyword evidence="2" id="KW-1185">Reference proteome</keyword>
<proteinExistence type="predicted"/>
<dbReference type="EMBL" id="KV007715">
    <property type="protein sequence ID" value="KZV31187.1"/>
    <property type="molecule type" value="Genomic_DNA"/>
</dbReference>
<sequence length="136" mass="14949">MVSVASCKDAQPLADRWPTVCESWAQLHEIVARSAVSRCTVHLPHDGRRCPATRAQDVARWSRLCAMRWRTMALEDAALGAAACGHAPHAILAVAVVRKISGVVATAEFLLLGFEIFGPKIVFKPKLMQLNCKIRF</sequence>
<protein>
    <submittedName>
        <fullName evidence="1">Uncharacterized protein</fullName>
    </submittedName>
</protein>
<dbReference type="AlphaFoldDB" id="A0A2Z7BAZ7"/>
<gene>
    <name evidence="1" type="ORF">F511_44103</name>
</gene>
<name>A0A2Z7BAZ7_9LAMI</name>
<evidence type="ECO:0000313" key="2">
    <source>
        <dbReference type="Proteomes" id="UP000250235"/>
    </source>
</evidence>
<evidence type="ECO:0000313" key="1">
    <source>
        <dbReference type="EMBL" id="KZV31187.1"/>
    </source>
</evidence>